<dbReference type="Proteomes" id="UP000179467">
    <property type="component" value="Unassembled WGS sequence"/>
</dbReference>
<dbReference type="AlphaFoldDB" id="A0A1S1H9H5"/>
<organism evidence="2 3">
    <name type="scientific">Edaphosphingomonas haloaromaticamans</name>
    <dbReference type="NCBI Taxonomy" id="653954"/>
    <lineage>
        <taxon>Bacteria</taxon>
        <taxon>Pseudomonadati</taxon>
        <taxon>Pseudomonadota</taxon>
        <taxon>Alphaproteobacteria</taxon>
        <taxon>Sphingomonadales</taxon>
        <taxon>Rhizorhabdaceae</taxon>
        <taxon>Edaphosphingomonas</taxon>
    </lineage>
</organism>
<feature type="region of interest" description="Disordered" evidence="1">
    <location>
        <begin position="62"/>
        <end position="83"/>
    </location>
</feature>
<protein>
    <submittedName>
        <fullName evidence="2">Uncharacterized protein</fullName>
    </submittedName>
</protein>
<reference evidence="2 3" key="1">
    <citation type="submission" date="2016-09" db="EMBL/GenBank/DDBJ databases">
        <title>Metabolic pathway, cell adaptation mechanisms and a novel monoxygenase revealed through proteogenomic-transcription analysis of a Sphingomonas haloaromaticamans strain degrading the fungicide ortho-phenylphenol.</title>
        <authorList>
            <person name="Perruchon C."/>
            <person name="Papadopoulou E.S."/>
            <person name="Rousidou C."/>
            <person name="Vasileiadis S."/>
            <person name="Tanou G."/>
            <person name="Amoutzias G."/>
            <person name="Molassiotis A."/>
            <person name="Karpouzas D.G."/>
        </authorList>
    </citation>
    <scope>NUCLEOTIDE SEQUENCE [LARGE SCALE GENOMIC DNA]</scope>
    <source>
        <strain evidence="2 3">P3</strain>
    </source>
</reference>
<comment type="caution">
    <text evidence="2">The sequence shown here is derived from an EMBL/GenBank/DDBJ whole genome shotgun (WGS) entry which is preliminary data.</text>
</comment>
<accession>A0A1S1H9H5</accession>
<name>A0A1S1H9H5_9SPHN</name>
<evidence type="ECO:0000256" key="1">
    <source>
        <dbReference type="SAM" id="MobiDB-lite"/>
    </source>
</evidence>
<feature type="compositionally biased region" description="Basic and acidic residues" evidence="1">
    <location>
        <begin position="73"/>
        <end position="83"/>
    </location>
</feature>
<dbReference type="Gene3D" id="1.20.1260.10">
    <property type="match status" value="1"/>
</dbReference>
<dbReference type="InterPro" id="IPR012347">
    <property type="entry name" value="Ferritin-like"/>
</dbReference>
<proteinExistence type="predicted"/>
<gene>
    <name evidence="2" type="ORF">BHE75_00808</name>
</gene>
<feature type="region of interest" description="Disordered" evidence="1">
    <location>
        <begin position="1"/>
        <end position="22"/>
    </location>
</feature>
<sequence>MMSMGMAAPNPNDPPATQGYKQSMNDMMTNVPAFTGEADVDFMRHMKVHHGPAITMAETALCHGDDPTSAGTGREDHSAISAP</sequence>
<evidence type="ECO:0000313" key="3">
    <source>
        <dbReference type="Proteomes" id="UP000179467"/>
    </source>
</evidence>
<keyword evidence="3" id="KW-1185">Reference proteome</keyword>
<dbReference type="EMBL" id="MIPT01000001">
    <property type="protein sequence ID" value="OHT18829.1"/>
    <property type="molecule type" value="Genomic_DNA"/>
</dbReference>
<evidence type="ECO:0000313" key="2">
    <source>
        <dbReference type="EMBL" id="OHT18829.1"/>
    </source>
</evidence>